<dbReference type="GO" id="GO:0000723">
    <property type="term" value="P:telomere maintenance"/>
    <property type="evidence" value="ECO:0007669"/>
    <property type="project" value="InterPro"/>
</dbReference>
<dbReference type="PANTHER" id="PTHR10492">
    <property type="match status" value="1"/>
</dbReference>
<dbReference type="PANTHER" id="PTHR10492:SF57">
    <property type="entry name" value="ATP-DEPENDENT DNA HELICASE"/>
    <property type="match status" value="1"/>
</dbReference>
<keyword evidence="7" id="KW-1185">Reference proteome</keyword>
<dbReference type="CDD" id="cd18809">
    <property type="entry name" value="SF1_C_RecD"/>
    <property type="match status" value="1"/>
</dbReference>
<dbReference type="GO" id="GO:0005524">
    <property type="term" value="F:ATP binding"/>
    <property type="evidence" value="ECO:0007669"/>
    <property type="project" value="UniProtKB-KW"/>
</dbReference>
<dbReference type="SUPFAM" id="SSF52540">
    <property type="entry name" value="P-loop containing nucleoside triphosphate hydrolases"/>
    <property type="match status" value="2"/>
</dbReference>
<dbReference type="GO" id="GO:0006281">
    <property type="term" value="P:DNA repair"/>
    <property type="evidence" value="ECO:0007669"/>
    <property type="project" value="UniProtKB-KW"/>
</dbReference>
<evidence type="ECO:0000256" key="1">
    <source>
        <dbReference type="RuleBase" id="RU363044"/>
    </source>
</evidence>
<reference evidence="6" key="1">
    <citation type="submission" date="2023-06" db="EMBL/GenBank/DDBJ databases">
        <title>Genomic analysis of the entomopathogenic nematode Steinernema hermaphroditum.</title>
        <authorList>
            <person name="Schwarz E.M."/>
            <person name="Heppert J.K."/>
            <person name="Baniya A."/>
            <person name="Schwartz H.T."/>
            <person name="Tan C.-H."/>
            <person name="Antoshechkin I."/>
            <person name="Sternberg P.W."/>
            <person name="Goodrich-Blair H."/>
            <person name="Dillman A.R."/>
        </authorList>
    </citation>
    <scope>NUCLEOTIDE SEQUENCE</scope>
    <source>
        <strain evidence="6">PS9179</strain>
        <tissue evidence="6">Whole animal</tissue>
    </source>
</reference>
<evidence type="ECO:0000259" key="3">
    <source>
        <dbReference type="Pfam" id="PF05970"/>
    </source>
</evidence>
<feature type="domain" description="Helitron helicase-like" evidence="4">
    <location>
        <begin position="573"/>
        <end position="779"/>
    </location>
</feature>
<dbReference type="EMBL" id="JAUCMV010000003">
    <property type="protein sequence ID" value="KAK0408316.1"/>
    <property type="molecule type" value="Genomic_DNA"/>
</dbReference>
<feature type="domain" description="DNA helicase Pif1-like DEAD-box helicase" evidence="3">
    <location>
        <begin position="1268"/>
        <end position="1474"/>
    </location>
</feature>
<dbReference type="InterPro" id="IPR025476">
    <property type="entry name" value="Helitron_helicase-like"/>
</dbReference>
<feature type="region of interest" description="Disordered" evidence="2">
    <location>
        <begin position="438"/>
        <end position="464"/>
    </location>
</feature>
<evidence type="ECO:0000259" key="4">
    <source>
        <dbReference type="Pfam" id="PF14214"/>
    </source>
</evidence>
<evidence type="ECO:0000313" key="6">
    <source>
        <dbReference type="EMBL" id="KAK0408316.1"/>
    </source>
</evidence>
<feature type="region of interest" description="Disordered" evidence="2">
    <location>
        <begin position="1"/>
        <end position="81"/>
    </location>
</feature>
<dbReference type="GO" id="GO:0006310">
    <property type="term" value="P:DNA recombination"/>
    <property type="evidence" value="ECO:0007669"/>
    <property type="project" value="UniProtKB-KW"/>
</dbReference>
<feature type="compositionally biased region" description="Basic residues" evidence="2">
    <location>
        <begin position="15"/>
        <end position="24"/>
    </location>
</feature>
<accession>A0AA39LSB8</accession>
<feature type="compositionally biased region" description="Basic and acidic residues" evidence="2">
    <location>
        <begin position="48"/>
        <end position="81"/>
    </location>
</feature>
<keyword evidence="1" id="KW-0234">DNA repair</keyword>
<dbReference type="InterPro" id="IPR027417">
    <property type="entry name" value="P-loop_NTPase"/>
</dbReference>
<feature type="region of interest" description="Disordered" evidence="2">
    <location>
        <begin position="539"/>
        <end position="566"/>
    </location>
</feature>
<dbReference type="Gene3D" id="3.40.50.300">
    <property type="entry name" value="P-loop containing nucleotide triphosphate hydrolases"/>
    <property type="match status" value="2"/>
</dbReference>
<comment type="cofactor">
    <cofactor evidence="1">
        <name>Mg(2+)</name>
        <dbReference type="ChEBI" id="CHEBI:18420"/>
    </cofactor>
</comment>
<feature type="compositionally biased region" description="Low complexity" evidence="2">
    <location>
        <begin position="1"/>
        <end position="14"/>
    </location>
</feature>
<evidence type="ECO:0000256" key="2">
    <source>
        <dbReference type="SAM" id="MobiDB-lite"/>
    </source>
</evidence>
<name>A0AA39LSB8_9BILA</name>
<dbReference type="Pfam" id="PF21530">
    <property type="entry name" value="Pif1_2B_dom"/>
    <property type="match status" value="1"/>
</dbReference>
<proteinExistence type="inferred from homology"/>
<comment type="catalytic activity">
    <reaction evidence="1">
        <text>ATP + H2O = ADP + phosphate + H(+)</text>
        <dbReference type="Rhea" id="RHEA:13065"/>
        <dbReference type="ChEBI" id="CHEBI:15377"/>
        <dbReference type="ChEBI" id="CHEBI:15378"/>
        <dbReference type="ChEBI" id="CHEBI:30616"/>
        <dbReference type="ChEBI" id="CHEBI:43474"/>
        <dbReference type="ChEBI" id="CHEBI:456216"/>
        <dbReference type="EC" id="5.6.2.3"/>
    </reaction>
</comment>
<keyword evidence="1" id="KW-0233">DNA recombination</keyword>
<comment type="similarity">
    <text evidence="1">Belongs to the helicase family.</text>
</comment>
<evidence type="ECO:0000259" key="5">
    <source>
        <dbReference type="Pfam" id="PF21530"/>
    </source>
</evidence>
<dbReference type="InterPro" id="IPR010285">
    <property type="entry name" value="DNA_helicase_pif1-like_DEAD"/>
</dbReference>
<dbReference type="Pfam" id="PF05970">
    <property type="entry name" value="PIF1"/>
    <property type="match status" value="1"/>
</dbReference>
<organism evidence="6 7">
    <name type="scientific">Steinernema hermaphroditum</name>
    <dbReference type="NCBI Taxonomy" id="289476"/>
    <lineage>
        <taxon>Eukaryota</taxon>
        <taxon>Metazoa</taxon>
        <taxon>Ecdysozoa</taxon>
        <taxon>Nematoda</taxon>
        <taxon>Chromadorea</taxon>
        <taxon>Rhabditida</taxon>
        <taxon>Tylenchina</taxon>
        <taxon>Panagrolaimomorpha</taxon>
        <taxon>Strongyloidoidea</taxon>
        <taxon>Steinernematidae</taxon>
        <taxon>Steinernema</taxon>
    </lineage>
</organism>
<dbReference type="Pfam" id="PF14214">
    <property type="entry name" value="Helitron_like_N"/>
    <property type="match status" value="1"/>
</dbReference>
<feature type="compositionally biased region" description="Basic and acidic residues" evidence="2">
    <location>
        <begin position="451"/>
        <end position="464"/>
    </location>
</feature>
<feature type="domain" description="DNA helicase Pif1-like 2B" evidence="5">
    <location>
        <begin position="1557"/>
        <end position="1598"/>
    </location>
</feature>
<dbReference type="InterPro" id="IPR049163">
    <property type="entry name" value="Pif1-like_2B_dom"/>
</dbReference>
<keyword evidence="1" id="KW-0227">DNA damage</keyword>
<dbReference type="GO" id="GO:0016787">
    <property type="term" value="F:hydrolase activity"/>
    <property type="evidence" value="ECO:0007669"/>
    <property type="project" value="UniProtKB-KW"/>
</dbReference>
<dbReference type="Proteomes" id="UP001175271">
    <property type="component" value="Unassembled WGS sequence"/>
</dbReference>
<keyword evidence="1" id="KW-0347">Helicase</keyword>
<dbReference type="EC" id="5.6.2.3" evidence="1"/>
<keyword evidence="1" id="KW-0067">ATP-binding</keyword>
<comment type="caution">
    <text evidence="6">The sequence shown here is derived from an EMBL/GenBank/DDBJ whole genome shotgun (WGS) entry which is preliminary data.</text>
</comment>
<evidence type="ECO:0000313" key="7">
    <source>
        <dbReference type="Proteomes" id="UP001175271"/>
    </source>
</evidence>
<dbReference type="GO" id="GO:0043139">
    <property type="term" value="F:5'-3' DNA helicase activity"/>
    <property type="evidence" value="ECO:0007669"/>
    <property type="project" value="UniProtKB-EC"/>
</dbReference>
<sequence length="1717" mass="198928">MSTSEGESTPSTSTKRVRSLRKRRSEVEVDQEREERRQANAQKKREYRARQRATETEEQRRTRLDKDRDRHRQMRAEKKKTAFHIQEPEHLPDVFYLGKRDKRCTFCGALHFVGFHNCCREGRIFINTMKKLWEPLQSLYFNEDHPNRGEFLNKILQYNTLLSMASSQHDRVLQNPFGVQSVKVRGSVHHMPSTLYPENLSHPRYGNVYIYDVNRATEYRMNEIIARDINEDILKELGQQVALCNPYASAYRHMDELLRQQAEAGYTPYNLRMKLIDAKGVNPQELMNHPGVYDRAHCGNMIAVYFTCDAEMNIPNRGLIIYPRRYNQDPFEIRFWQPMIDALCYPLIHAYGEDSWRPNIPYISCGDEMNYVDRMVQVKDALLQQGIEIDWTIEVEEMELIPRGIAREIAEIESLMHVDDGGSDESDEEDYQVQQIAYHSDSDEDPDEDEHEIRDEHRNDAVNNEELHFVERNGELYPHRDTVPVVEHEQRLLADYVDDSGDDENPGDQEELLHQISLHPTAAHDTDNIIEDVTNEEDDMVYDGPSLNEPLDDATQSRHPRPKKRGQQVSYREWLLFNAQYRKGWNNRITTSRKLGQLYVIDHFMRITRQRGENIRRNNTQTTITNKKRFLEFMNDVARRRGRTVGALTYVPHYIRGSPRYLREQFEKAVTLSNKLGKPDLFITFTASSRWQEIKENIPPGETWADHPFLVAEIFKKKLHEFLKDVCGTWKKETPKQKAERIAAKKHKVLRGGMFGDVAWYVYSVEFQQRGMPHAHIVISLAGDAKTKVAQKIDEICQAELPVLPSEGDPEYRRIKRLRDIVEELMMHSPCENNNTAYCRQHTKRHWRTCSKRFPKPFRNFSSLLEDDYALLRRPDNGECSSRNPLATNQYVVAYNKKLLLKYEAHINVEIISNLHVLKYLFKYLFKGFNRALIETVERTAVDNGSPIGGIGSMTFTNNIIYPKGIKLPRAVLMERNKAAQKLLMETMNTTVDANNQDILVYDEVSMIEDMRAATSCEAAWEVSAYGTNGSSHSVFTTYIHAPDEETVIVPTGHEEEVLHRIEQQENELPSMLKAWFKINSHPPAGTEDILRDLTFCRIKSVHPRYMEKFAIRLLAMNRKFMKSFEDLRTVDGIYYDTFVDAAKQLGLMTNEMEWQFAMQEACDTEDPINIRRLFASILIFCVPANPRQLWDQFKIDMYDRRGSSDEQKEARALFHIRSILLHHNRELVDFDLPDINESQLGNLDELNDDGSDPFLTSAQIRERAKDHESKDVFNAILRERSNIYGNRLFFLNGSGGCGKTFLYRALYYALKASGHNVLCTAHTGVAATLLPNGATVHRAFGIPITAEEQMESQISLETTKAEELSKVDVILWDEATMSDRRVYNCVDRLLRALHEENSEEPFGGVMIIAGGDWKQTLPIVKEVRNEGVLSYTLKKSTLWQRFVQFHLKTNMRAIDDPAYADLLLKIGQGDAQLDEDQVEIPQQTLKNTEDEVINFVFPYNEDWSNHSILTVTNEKSLQLCEMVLNNHPGEARTYESVDKPYKERSFISVEPETYHTLTPPGLPPHRLRLKKGCEVMLLRNLNVKIGLCNGTRLKVLEMKDNLLICAPVNRTERMPEKIAIHRIPMSSSDRPEEEFAFIRHQYPLRLSYSLTINKAQGQSLDKVGLVLPTSCFAHGQLYVALSRAHKQVDIAVTHYRVSDASKRFLLHNIVYKDILQ</sequence>
<gene>
    <name evidence="6" type="ORF">QR680_003886</name>
</gene>
<protein>
    <recommendedName>
        <fullName evidence="1">ATP-dependent DNA helicase</fullName>
        <ecNumber evidence="1">5.6.2.3</ecNumber>
    </recommendedName>
</protein>
<keyword evidence="1" id="KW-0547">Nucleotide-binding</keyword>
<keyword evidence="1" id="KW-0378">Hydrolase</keyword>